<dbReference type="RefSeq" id="WP_097138314.1">
    <property type="nucleotide sequence ID" value="NZ_OBQD01000005.1"/>
</dbReference>
<accession>A0A285UD10</accession>
<dbReference type="AlphaFoldDB" id="A0A285UD10"/>
<sequence>MAFEFGKLAAAILIGGLSGTIISGCTSASSPSQTAVVNPGADRSPTYPDITAPVHAATQQMSNEEAQKISARVSALAAQRRAGTISDAEYRRVLLEMDALATNHGAETLKEIQN</sequence>
<dbReference type="OrthoDB" id="8420575at2"/>
<evidence type="ECO:0000313" key="2">
    <source>
        <dbReference type="Proteomes" id="UP000219167"/>
    </source>
</evidence>
<dbReference type="Proteomes" id="UP000219167">
    <property type="component" value="Unassembled WGS sequence"/>
</dbReference>
<organism evidence="1 2">
    <name type="scientific">Rhizobium subbaraonis</name>
    <dbReference type="NCBI Taxonomy" id="908946"/>
    <lineage>
        <taxon>Bacteria</taxon>
        <taxon>Pseudomonadati</taxon>
        <taxon>Pseudomonadota</taxon>
        <taxon>Alphaproteobacteria</taxon>
        <taxon>Hyphomicrobiales</taxon>
        <taxon>Rhizobiaceae</taxon>
        <taxon>Rhizobium/Agrobacterium group</taxon>
        <taxon>Rhizobium</taxon>
    </lineage>
</organism>
<reference evidence="1 2" key="1">
    <citation type="submission" date="2017-08" db="EMBL/GenBank/DDBJ databases">
        <authorList>
            <person name="de Groot N.N."/>
        </authorList>
    </citation>
    <scope>NUCLEOTIDE SEQUENCE [LARGE SCALE GENOMIC DNA]</scope>
    <source>
        <strain evidence="1 2">JC85</strain>
    </source>
</reference>
<gene>
    <name evidence="1" type="ORF">SAMN05892877_105134</name>
</gene>
<dbReference type="EMBL" id="OBQD01000005">
    <property type="protein sequence ID" value="SOC38476.1"/>
    <property type="molecule type" value="Genomic_DNA"/>
</dbReference>
<protein>
    <submittedName>
        <fullName evidence="1">Uncharacterized protein</fullName>
    </submittedName>
</protein>
<dbReference type="PROSITE" id="PS51257">
    <property type="entry name" value="PROKAR_LIPOPROTEIN"/>
    <property type="match status" value="1"/>
</dbReference>
<proteinExistence type="predicted"/>
<name>A0A285UD10_9HYPH</name>
<evidence type="ECO:0000313" key="1">
    <source>
        <dbReference type="EMBL" id="SOC38476.1"/>
    </source>
</evidence>
<keyword evidence="2" id="KW-1185">Reference proteome</keyword>